<evidence type="ECO:0008006" key="7">
    <source>
        <dbReference type="Google" id="ProtNLM"/>
    </source>
</evidence>
<accession>A0A7X1FQN1</accession>
<keyword evidence="1" id="KW-0378">Hydrolase</keyword>
<keyword evidence="4" id="KW-0812">Transmembrane</keyword>
<protein>
    <recommendedName>
        <fullName evidence="7">Alpha/beta hydrolase</fullName>
    </recommendedName>
</protein>
<evidence type="ECO:0000313" key="5">
    <source>
        <dbReference type="EMBL" id="MBC2665148.1"/>
    </source>
</evidence>
<comment type="caution">
    <text evidence="5">The sequence shown here is derived from an EMBL/GenBank/DDBJ whole genome shotgun (WGS) entry which is preliminary data.</text>
</comment>
<keyword evidence="4" id="KW-0472">Membrane</keyword>
<dbReference type="PANTHER" id="PTHR10272">
    <property type="entry name" value="PLATELET-ACTIVATING FACTOR ACETYLHYDROLASE"/>
    <property type="match status" value="1"/>
</dbReference>
<evidence type="ECO:0000256" key="2">
    <source>
        <dbReference type="ARBA" id="ARBA00022963"/>
    </source>
</evidence>
<dbReference type="Pfam" id="PF03403">
    <property type="entry name" value="PAF-AH_p_II"/>
    <property type="match status" value="1"/>
</dbReference>
<organism evidence="5 6">
    <name type="scientific">Novosphingobium flavum</name>
    <dbReference type="NCBI Taxonomy" id="1778672"/>
    <lineage>
        <taxon>Bacteria</taxon>
        <taxon>Pseudomonadati</taxon>
        <taxon>Pseudomonadota</taxon>
        <taxon>Alphaproteobacteria</taxon>
        <taxon>Sphingomonadales</taxon>
        <taxon>Sphingomonadaceae</taxon>
        <taxon>Novosphingobium</taxon>
    </lineage>
</organism>
<keyword evidence="3" id="KW-0443">Lipid metabolism</keyword>
<dbReference type="EMBL" id="JACLAW010000004">
    <property type="protein sequence ID" value="MBC2665148.1"/>
    <property type="molecule type" value="Genomic_DNA"/>
</dbReference>
<dbReference type="PROSITE" id="PS51257">
    <property type="entry name" value="PROKAR_LIPOPROTEIN"/>
    <property type="match status" value="1"/>
</dbReference>
<reference evidence="5 6" key="1">
    <citation type="submission" date="2020-08" db="EMBL/GenBank/DDBJ databases">
        <title>The genome sequence of type strain Novosphingobium flavum NBRC 111647.</title>
        <authorList>
            <person name="Liu Y."/>
        </authorList>
    </citation>
    <scope>NUCLEOTIDE SEQUENCE [LARGE SCALE GENOMIC DNA]</scope>
    <source>
        <strain evidence="5 6">NBRC 111647</strain>
    </source>
</reference>
<feature type="transmembrane region" description="Helical" evidence="4">
    <location>
        <begin position="18"/>
        <end position="37"/>
    </location>
</feature>
<evidence type="ECO:0000313" key="6">
    <source>
        <dbReference type="Proteomes" id="UP000566813"/>
    </source>
</evidence>
<dbReference type="GO" id="GO:0003847">
    <property type="term" value="F:1-alkyl-2-acetylglycerophosphocholine esterase activity"/>
    <property type="evidence" value="ECO:0007669"/>
    <property type="project" value="TreeGrafter"/>
</dbReference>
<name>A0A7X1FQN1_9SPHN</name>
<feature type="transmembrane region" description="Helical" evidence="4">
    <location>
        <begin position="44"/>
        <end position="63"/>
    </location>
</feature>
<dbReference type="InterPro" id="IPR029058">
    <property type="entry name" value="AB_hydrolase_fold"/>
</dbReference>
<keyword evidence="6" id="KW-1185">Reference proteome</keyword>
<dbReference type="Proteomes" id="UP000566813">
    <property type="component" value="Unassembled WGS sequence"/>
</dbReference>
<dbReference type="AlphaFoldDB" id="A0A7X1FQN1"/>
<dbReference type="Gene3D" id="3.40.50.1820">
    <property type="entry name" value="alpha/beta hydrolase"/>
    <property type="match status" value="1"/>
</dbReference>
<dbReference type="GO" id="GO:0016042">
    <property type="term" value="P:lipid catabolic process"/>
    <property type="evidence" value="ECO:0007669"/>
    <property type="project" value="UniProtKB-KW"/>
</dbReference>
<evidence type="ECO:0000256" key="4">
    <source>
        <dbReference type="SAM" id="Phobius"/>
    </source>
</evidence>
<dbReference type="PANTHER" id="PTHR10272:SF0">
    <property type="entry name" value="PLATELET-ACTIVATING FACTOR ACETYLHYDROLASE"/>
    <property type="match status" value="1"/>
</dbReference>
<dbReference type="RefSeq" id="WP_185663412.1">
    <property type="nucleotide sequence ID" value="NZ_JACLAW010000004.1"/>
</dbReference>
<gene>
    <name evidence="5" type="ORF">H7F51_06430</name>
</gene>
<keyword evidence="4" id="KW-1133">Transmembrane helix</keyword>
<proteinExistence type="predicted"/>
<evidence type="ECO:0000256" key="3">
    <source>
        <dbReference type="ARBA" id="ARBA00023098"/>
    </source>
</evidence>
<keyword evidence="2" id="KW-0442">Lipid degradation</keyword>
<sequence>MNAILDRLFVLLSGELCWTAPLAVGLGLLALGCCGLVSARWRPGLLLVGLGIGGAALAPFLLAQARAPGSPGPYPVYRATVSGPIGFDLWLPARPGRAGAAIVSDCSGLDGLPLAAAEGEKRRIVLYMPHFKGARDDNSVRLRHLAAHGYIVAAFDDIGLDRPRRDADARQEQARLHDWLYASQADYDRTVALNDLRVGLQARKALAGLDWLAACAARPEASGWNGLVDHRAVAFMGFSFGGATAAEAAMIDPRVAAVISLDGSLFGRAAAGQMRAPYLYIRSNDAVPAMSDLTSGKPRDMFNARLMARHLQQQAALAARAGSAGIRITGTAHGSFSDALFEPHASRLWLLNDPNTTFDAADSYILDFLDGHLRGRPMTLIGRAGPRLPRVETLRGIGLVPGGNFGWRDPVPAGS</sequence>
<dbReference type="SUPFAM" id="SSF53474">
    <property type="entry name" value="alpha/beta-Hydrolases"/>
    <property type="match status" value="1"/>
</dbReference>
<evidence type="ECO:0000256" key="1">
    <source>
        <dbReference type="ARBA" id="ARBA00022801"/>
    </source>
</evidence>